<gene>
    <name evidence="5" type="ORF">KDK95_21010</name>
</gene>
<dbReference type="PANTHER" id="PTHR47197:SF3">
    <property type="entry name" value="DIHYDRO-HEME D1 DEHYDROGENASE"/>
    <property type="match status" value="1"/>
</dbReference>
<evidence type="ECO:0000256" key="2">
    <source>
        <dbReference type="SAM" id="MobiDB-lite"/>
    </source>
</evidence>
<keyword evidence="3" id="KW-0812">Transmembrane</keyword>
<keyword evidence="1" id="KW-0732">Signal</keyword>
<protein>
    <submittedName>
        <fullName evidence="5">YncE family protein</fullName>
    </submittedName>
</protein>
<feature type="transmembrane region" description="Helical" evidence="3">
    <location>
        <begin position="88"/>
        <end position="109"/>
    </location>
</feature>
<dbReference type="Pfam" id="PF21783">
    <property type="entry name" value="YNCE"/>
    <property type="match status" value="1"/>
</dbReference>
<name>A0A941EE51_9ACTN</name>
<dbReference type="Gene3D" id="2.130.10.10">
    <property type="entry name" value="YVTN repeat-like/Quinoprotein amine dehydrogenase"/>
    <property type="match status" value="2"/>
</dbReference>
<evidence type="ECO:0000259" key="4">
    <source>
        <dbReference type="Pfam" id="PF21783"/>
    </source>
</evidence>
<dbReference type="InterPro" id="IPR015943">
    <property type="entry name" value="WD40/YVTN_repeat-like_dom_sf"/>
</dbReference>
<feature type="region of interest" description="Disordered" evidence="2">
    <location>
        <begin position="112"/>
        <end position="131"/>
    </location>
</feature>
<feature type="domain" description="YNCE-like beta-propeller" evidence="4">
    <location>
        <begin position="170"/>
        <end position="462"/>
    </location>
</feature>
<evidence type="ECO:0000313" key="6">
    <source>
        <dbReference type="Proteomes" id="UP000676325"/>
    </source>
</evidence>
<dbReference type="SUPFAM" id="SSF50974">
    <property type="entry name" value="Nitrous oxide reductase, N-terminal domain"/>
    <property type="match status" value="1"/>
</dbReference>
<dbReference type="InterPro" id="IPR011964">
    <property type="entry name" value="YVTN_b-propeller_repeat"/>
</dbReference>
<sequence length="479" mass="50278">MGGAAGPARRRLGSACGHARSARISPVSAGGARCPAGLSAVGGGTACPVQSIRRISRREWCRRPDRPVVAPSNADRSRAVKTSTRRRSLLGAGAVAALAVACASCAGGAPRPTASAAAAKPSQGAGADAGAGGVRMRVGALSGMPEYDPKDLYAADRPNELSPVVKNDPSFVYVPNTESNTVSVIDPATYKVVRTVEVGEQPQHVVPGWDLKMLWVNNDQGNSLTPIDPATGRFGTPVAVHDPYNLYFTPDGRSAMVMAEADRQIVFRDPHTMAVQDTLDVPCAGVNHVDFSPDGSYFIASCEFSGQLLKVDTAKRTLLGVVDLGHGAMPQDVKISPDGSVWYVADMTANGVWTLDGDRFKVTGFIPTGAGAHGLYVSRDSKDLYISNRGEGSISVLDFATNAVRVKWRIPGGGSPDMGGISADGKVLWLSGRYNAEVYAISTTDGHLIARIPVGQGPHGLCVYPQPGRYSLGHTGIFR</sequence>
<dbReference type="InterPro" id="IPR048433">
    <property type="entry name" value="YNCE-like_beta-prop"/>
</dbReference>
<evidence type="ECO:0000256" key="1">
    <source>
        <dbReference type="ARBA" id="ARBA00022729"/>
    </source>
</evidence>
<keyword evidence="3" id="KW-0472">Membrane</keyword>
<keyword evidence="3" id="KW-1133">Transmembrane helix</keyword>
<accession>A0A941EE51</accession>
<reference evidence="5" key="1">
    <citation type="submission" date="2021-04" db="EMBL/GenBank/DDBJ databases">
        <title>Genome based classification of Actinospica acidithermotolerans sp. nov., an actinobacterium isolated from an Indonesian hot spring.</title>
        <authorList>
            <person name="Kusuma A.B."/>
            <person name="Putra K.E."/>
            <person name="Nafisah S."/>
            <person name="Loh J."/>
            <person name="Nouioui I."/>
            <person name="Goodfellow M."/>
        </authorList>
    </citation>
    <scope>NUCLEOTIDE SEQUENCE</scope>
    <source>
        <strain evidence="5">MGRD01-02</strain>
    </source>
</reference>
<dbReference type="Proteomes" id="UP000676325">
    <property type="component" value="Unassembled WGS sequence"/>
</dbReference>
<feature type="compositionally biased region" description="Low complexity" evidence="2">
    <location>
        <begin position="112"/>
        <end position="126"/>
    </location>
</feature>
<dbReference type="PANTHER" id="PTHR47197">
    <property type="entry name" value="PROTEIN NIRF"/>
    <property type="match status" value="1"/>
</dbReference>
<evidence type="ECO:0000256" key="3">
    <source>
        <dbReference type="SAM" id="Phobius"/>
    </source>
</evidence>
<dbReference type="NCBIfam" id="TIGR02276">
    <property type="entry name" value="beta_rpt_yvtn"/>
    <property type="match status" value="1"/>
</dbReference>
<dbReference type="InterPro" id="IPR011045">
    <property type="entry name" value="N2O_reductase_N"/>
</dbReference>
<evidence type="ECO:0000313" key="5">
    <source>
        <dbReference type="EMBL" id="MBR7828802.1"/>
    </source>
</evidence>
<comment type="caution">
    <text evidence="5">The sequence shown here is derived from an EMBL/GenBank/DDBJ whole genome shotgun (WGS) entry which is preliminary data.</text>
</comment>
<dbReference type="InterPro" id="IPR051200">
    <property type="entry name" value="Host-pathogen_enzymatic-act"/>
</dbReference>
<organism evidence="5 6">
    <name type="scientific">Actinospica acidithermotolerans</name>
    <dbReference type="NCBI Taxonomy" id="2828514"/>
    <lineage>
        <taxon>Bacteria</taxon>
        <taxon>Bacillati</taxon>
        <taxon>Actinomycetota</taxon>
        <taxon>Actinomycetes</taxon>
        <taxon>Catenulisporales</taxon>
        <taxon>Actinospicaceae</taxon>
        <taxon>Actinospica</taxon>
    </lineage>
</organism>
<dbReference type="AlphaFoldDB" id="A0A941EE51"/>
<keyword evidence="6" id="KW-1185">Reference proteome</keyword>
<proteinExistence type="predicted"/>
<dbReference type="EMBL" id="JAGSOH010000066">
    <property type="protein sequence ID" value="MBR7828802.1"/>
    <property type="molecule type" value="Genomic_DNA"/>
</dbReference>